<keyword evidence="1" id="KW-1133">Transmembrane helix</keyword>
<reference evidence="2" key="1">
    <citation type="submission" date="2021-06" db="EMBL/GenBank/DDBJ databases">
        <authorList>
            <person name="Kallberg Y."/>
            <person name="Tangrot J."/>
            <person name="Rosling A."/>
        </authorList>
    </citation>
    <scope>NUCLEOTIDE SEQUENCE</scope>
    <source>
        <strain evidence="2">FL966</strain>
    </source>
</reference>
<evidence type="ECO:0000256" key="1">
    <source>
        <dbReference type="SAM" id="Phobius"/>
    </source>
</evidence>
<comment type="caution">
    <text evidence="2">The sequence shown here is derived from an EMBL/GenBank/DDBJ whole genome shotgun (WGS) entry which is preliminary data.</text>
</comment>
<keyword evidence="1" id="KW-0812">Transmembrane</keyword>
<accession>A0A9N9JZS2</accession>
<dbReference type="EMBL" id="CAJVQA010032833">
    <property type="protein sequence ID" value="CAG8803657.1"/>
    <property type="molecule type" value="Genomic_DNA"/>
</dbReference>
<sequence length="78" mass="9668">MSDGCGRETMDMLDGFGRWILLGGCKWWIFRMMNNRVVNERRRVCWMVIDDRRRICWMVVDDKRWICWAMDDRYVGWL</sequence>
<evidence type="ECO:0000313" key="2">
    <source>
        <dbReference type="EMBL" id="CAG8803657.1"/>
    </source>
</evidence>
<organism evidence="2 3">
    <name type="scientific">Cetraspora pellucida</name>
    <dbReference type="NCBI Taxonomy" id="1433469"/>
    <lineage>
        <taxon>Eukaryota</taxon>
        <taxon>Fungi</taxon>
        <taxon>Fungi incertae sedis</taxon>
        <taxon>Mucoromycota</taxon>
        <taxon>Glomeromycotina</taxon>
        <taxon>Glomeromycetes</taxon>
        <taxon>Diversisporales</taxon>
        <taxon>Gigasporaceae</taxon>
        <taxon>Cetraspora</taxon>
    </lineage>
</organism>
<evidence type="ECO:0000313" key="3">
    <source>
        <dbReference type="Proteomes" id="UP000789759"/>
    </source>
</evidence>
<keyword evidence="3" id="KW-1185">Reference proteome</keyword>
<keyword evidence="1" id="KW-0472">Membrane</keyword>
<protein>
    <submittedName>
        <fullName evidence="2">3227_t:CDS:1</fullName>
    </submittedName>
</protein>
<proteinExistence type="predicted"/>
<name>A0A9N9JZS2_9GLOM</name>
<dbReference type="Proteomes" id="UP000789759">
    <property type="component" value="Unassembled WGS sequence"/>
</dbReference>
<dbReference type="AlphaFoldDB" id="A0A9N9JZS2"/>
<gene>
    <name evidence="2" type="ORF">CPELLU_LOCUS17925</name>
</gene>
<feature type="transmembrane region" description="Helical" evidence="1">
    <location>
        <begin position="16"/>
        <end position="33"/>
    </location>
</feature>